<sequence>MPPRRSRRAQGQHPAAATIGWLGDDLLAKCFSLLGQADLLSRAALVCCRWHAVSTRPELLQNVVFHAGRDGAAAVRAAQSLLRLLQQHGQAVRSLDLALEEYVELSAVGEMEVLSLLDGCVTVCAGSLERLKLHLMTGSYMLGAWTATAHRLEELRLEVEIFTVWATLEHLTSLRRLHLYAERWQLGSAMALPASLTRLRIEEHKAEEMPAQVGHK</sequence>
<dbReference type="GO" id="GO:0005930">
    <property type="term" value="C:axoneme"/>
    <property type="evidence" value="ECO:0007669"/>
    <property type="project" value="UniProtKB-SubCell"/>
</dbReference>
<dbReference type="KEGG" id="cvr:CHLNCDRAFT_55445"/>
<reference evidence="2 3" key="1">
    <citation type="journal article" date="2010" name="Plant Cell">
        <title>The Chlorella variabilis NC64A genome reveals adaptation to photosymbiosis, coevolution with viruses, and cryptic sex.</title>
        <authorList>
            <person name="Blanc G."/>
            <person name="Duncan G."/>
            <person name="Agarkova I."/>
            <person name="Borodovsky M."/>
            <person name="Gurnon J."/>
            <person name="Kuo A."/>
            <person name="Lindquist E."/>
            <person name="Lucas S."/>
            <person name="Pangilinan J."/>
            <person name="Polle J."/>
            <person name="Salamov A."/>
            <person name="Terry A."/>
            <person name="Yamada T."/>
            <person name="Dunigan D.D."/>
            <person name="Grigoriev I.V."/>
            <person name="Claverie J.M."/>
            <person name="Van Etten J.L."/>
        </authorList>
    </citation>
    <scope>NUCLEOTIDE SEQUENCE [LARGE SCALE GENOMIC DNA]</scope>
    <source>
        <strain evidence="2 3">NC64A</strain>
    </source>
</reference>
<proteinExistence type="predicted"/>
<evidence type="ECO:0000313" key="2">
    <source>
        <dbReference type="EMBL" id="EFN50954.1"/>
    </source>
</evidence>
<dbReference type="Gene3D" id="3.80.10.10">
    <property type="entry name" value="Ribonuclease Inhibitor"/>
    <property type="match status" value="1"/>
</dbReference>
<keyword evidence="3" id="KW-1185">Reference proteome</keyword>
<evidence type="ECO:0000256" key="1">
    <source>
        <dbReference type="ARBA" id="ARBA00004430"/>
    </source>
</evidence>
<dbReference type="RefSeq" id="XP_005843056.1">
    <property type="nucleotide sequence ID" value="XM_005842994.1"/>
</dbReference>
<dbReference type="Proteomes" id="UP000008141">
    <property type="component" value="Unassembled WGS sequence"/>
</dbReference>
<dbReference type="EMBL" id="GL433870">
    <property type="protein sequence ID" value="EFN50954.1"/>
    <property type="molecule type" value="Genomic_DNA"/>
</dbReference>
<name>E1ZT84_CHLVA</name>
<evidence type="ECO:0000313" key="3">
    <source>
        <dbReference type="Proteomes" id="UP000008141"/>
    </source>
</evidence>
<gene>
    <name evidence="2" type="ORF">CHLNCDRAFT_55445</name>
</gene>
<dbReference type="InterPro" id="IPR036047">
    <property type="entry name" value="F-box-like_dom_sf"/>
</dbReference>
<dbReference type="GeneID" id="17350387"/>
<dbReference type="SUPFAM" id="SSF81383">
    <property type="entry name" value="F-box domain"/>
    <property type="match status" value="1"/>
</dbReference>
<dbReference type="InParanoid" id="E1ZT84"/>
<protein>
    <submittedName>
        <fullName evidence="2">Uncharacterized protein</fullName>
    </submittedName>
</protein>
<comment type="subcellular location">
    <subcellularLocation>
        <location evidence="1">Cytoplasm</location>
        <location evidence="1">Cytoskeleton</location>
        <location evidence="1">Cilium axoneme</location>
    </subcellularLocation>
</comment>
<dbReference type="AlphaFoldDB" id="E1ZT84"/>
<accession>E1ZT84</accession>
<organism evidence="3">
    <name type="scientific">Chlorella variabilis</name>
    <name type="common">Green alga</name>
    <dbReference type="NCBI Taxonomy" id="554065"/>
    <lineage>
        <taxon>Eukaryota</taxon>
        <taxon>Viridiplantae</taxon>
        <taxon>Chlorophyta</taxon>
        <taxon>core chlorophytes</taxon>
        <taxon>Trebouxiophyceae</taxon>
        <taxon>Chlorellales</taxon>
        <taxon>Chlorellaceae</taxon>
        <taxon>Chlorella clade</taxon>
        <taxon>Chlorella</taxon>
    </lineage>
</organism>
<dbReference type="InterPro" id="IPR032675">
    <property type="entry name" value="LRR_dom_sf"/>
</dbReference>